<dbReference type="InterPro" id="IPR003609">
    <property type="entry name" value="Pan_app"/>
</dbReference>
<proteinExistence type="predicted"/>
<evidence type="ECO:0000259" key="2">
    <source>
        <dbReference type="Pfam" id="PF02018"/>
    </source>
</evidence>
<protein>
    <submittedName>
        <fullName evidence="4">Uncharacterized protein</fullName>
    </submittedName>
</protein>
<feature type="domain" description="Apple" evidence="3">
    <location>
        <begin position="39"/>
        <end position="80"/>
    </location>
</feature>
<organism evidence="4 5">
    <name type="scientific">Epicoccum nigrum</name>
    <name type="common">Soil fungus</name>
    <name type="synonym">Epicoccum purpurascens</name>
    <dbReference type="NCBI Taxonomy" id="105696"/>
    <lineage>
        <taxon>Eukaryota</taxon>
        <taxon>Fungi</taxon>
        <taxon>Dikarya</taxon>
        <taxon>Ascomycota</taxon>
        <taxon>Pezizomycotina</taxon>
        <taxon>Dothideomycetes</taxon>
        <taxon>Pleosporomycetidae</taxon>
        <taxon>Pleosporales</taxon>
        <taxon>Pleosporineae</taxon>
        <taxon>Didymellaceae</taxon>
        <taxon>Epicoccum</taxon>
    </lineage>
</organism>
<name>A0A1Y2M6T7_EPING</name>
<dbReference type="GO" id="GO:0016798">
    <property type="term" value="F:hydrolase activity, acting on glycosyl bonds"/>
    <property type="evidence" value="ECO:0007669"/>
    <property type="project" value="InterPro"/>
</dbReference>
<evidence type="ECO:0000259" key="3">
    <source>
        <dbReference type="Pfam" id="PF14295"/>
    </source>
</evidence>
<dbReference type="Pfam" id="PF02018">
    <property type="entry name" value="CBM_4_9"/>
    <property type="match status" value="1"/>
</dbReference>
<dbReference type="InterPro" id="IPR008979">
    <property type="entry name" value="Galactose-bd-like_sf"/>
</dbReference>
<accession>A0A1Y2M6T7</accession>
<dbReference type="InParanoid" id="A0A1Y2M6T7"/>
<dbReference type="AlphaFoldDB" id="A0A1Y2M6T7"/>
<evidence type="ECO:0000313" key="5">
    <source>
        <dbReference type="Proteomes" id="UP000193240"/>
    </source>
</evidence>
<keyword evidence="5" id="KW-1185">Reference proteome</keyword>
<dbReference type="Gene3D" id="3.50.4.10">
    <property type="entry name" value="Hepatocyte Growth Factor"/>
    <property type="match status" value="1"/>
</dbReference>
<sequence>MTLALRALAPTCPAQPSCPQDDQCTYTSNDVSLQVSCATDYYGGDFQLTETSTLADCLRACAAAAQCVAVSYVDPNCYMKSTLKPAVSNATVTGGAVLSRSSTSTPTIVVTSTSTAASTTAATSSTSPSSETPIPTNVIVNGGFESPDMSPWYISGLYFDAGRSTSKPHSGKYSFRAHGPVSFLFDVTLSQKVSVVPDTAYNLVFSAKQNIPTCVFSGFYEDVPIFADVKLTSTDYATVAAQIPIFATGFDSGALTIAATGCLGTSVWFDDISMTPA</sequence>
<evidence type="ECO:0000313" key="4">
    <source>
        <dbReference type="EMBL" id="OSS51824.1"/>
    </source>
</evidence>
<feature type="domain" description="CBM-cenC" evidence="2">
    <location>
        <begin position="137"/>
        <end position="214"/>
    </location>
</feature>
<dbReference type="OMA" id="MSPWYIS"/>
<reference evidence="4 5" key="1">
    <citation type="journal article" date="2017" name="Genome Announc.">
        <title>Genome sequence of the saprophytic ascomycete Epicoccum nigrum ICMP 19927 strain isolated from New Zealand.</title>
        <authorList>
            <person name="Fokin M."/>
            <person name="Fleetwood D."/>
            <person name="Weir B.S."/>
            <person name="Villas-Boas S.G."/>
        </authorList>
    </citation>
    <scope>NUCLEOTIDE SEQUENCE [LARGE SCALE GENOMIC DNA]</scope>
    <source>
        <strain evidence="4 5">ICMP 19927</strain>
    </source>
</reference>
<dbReference type="Pfam" id="PF14295">
    <property type="entry name" value="PAN_4"/>
    <property type="match status" value="1"/>
</dbReference>
<dbReference type="EMBL" id="KZ107840">
    <property type="protein sequence ID" value="OSS51824.1"/>
    <property type="molecule type" value="Genomic_DNA"/>
</dbReference>
<gene>
    <name evidence="4" type="ORF">B5807_03404</name>
</gene>
<dbReference type="Proteomes" id="UP000193240">
    <property type="component" value="Unassembled WGS sequence"/>
</dbReference>
<evidence type="ECO:0000256" key="1">
    <source>
        <dbReference type="ARBA" id="ARBA00022801"/>
    </source>
</evidence>
<keyword evidence="1" id="KW-0378">Hydrolase</keyword>
<dbReference type="SUPFAM" id="SSF49785">
    <property type="entry name" value="Galactose-binding domain-like"/>
    <property type="match status" value="1"/>
</dbReference>
<dbReference type="InterPro" id="IPR003305">
    <property type="entry name" value="CenC_carb-bd"/>
</dbReference>
<dbReference type="Gene3D" id="2.60.120.260">
    <property type="entry name" value="Galactose-binding domain-like"/>
    <property type="match status" value="1"/>
</dbReference>